<comment type="similarity">
    <text evidence="2">Belongs to the binding-protein-dependent transport system permease family. HisMQ subfamily.</text>
</comment>
<dbReference type="Proteomes" id="UP000776252">
    <property type="component" value="Unassembled WGS sequence"/>
</dbReference>
<feature type="domain" description="ABC transmembrane type-1" evidence="10">
    <location>
        <begin position="17"/>
        <end position="206"/>
    </location>
</feature>
<keyword evidence="12" id="KW-1185">Reference proteome</keyword>
<evidence type="ECO:0000256" key="5">
    <source>
        <dbReference type="ARBA" id="ARBA00022692"/>
    </source>
</evidence>
<feature type="transmembrane region" description="Helical" evidence="9">
    <location>
        <begin position="55"/>
        <end position="76"/>
    </location>
</feature>
<dbReference type="InterPro" id="IPR010065">
    <property type="entry name" value="AA_ABC_transptr_permease_3TM"/>
</dbReference>
<evidence type="ECO:0000256" key="8">
    <source>
        <dbReference type="ARBA" id="ARBA00023136"/>
    </source>
</evidence>
<sequence length="214" mass="23499">MDLSFLNVLFPMLLRGFKVTVEISVFGILIGFMLGCVSGYALQCKNKVAKFIANIYIWIIRSTPIIVQALYVYFVVPEITGIDLGSNISGIIVILLNSGAFIAEIVRGALQGIEPGQKEAGLSLGLTPFQTLIHVIIPPAFRSMIPALFNQFIISVKDTAILSIIVVNEITKQIQNYAALSFNTINAYTAGALFYMVIISVLIIIQKQVERRIS</sequence>
<evidence type="ECO:0000256" key="3">
    <source>
        <dbReference type="ARBA" id="ARBA00022448"/>
    </source>
</evidence>
<evidence type="ECO:0000256" key="4">
    <source>
        <dbReference type="ARBA" id="ARBA00022475"/>
    </source>
</evidence>
<reference evidence="11 12" key="1">
    <citation type="submission" date="2021-06" db="EMBL/GenBank/DDBJ databases">
        <title>Clostridia strains as spoilage organisms.</title>
        <authorList>
            <person name="Wambui J."/>
            <person name="Stephan R."/>
            <person name="Stevens M.J.A."/>
        </authorList>
    </citation>
    <scope>NUCLEOTIDE SEQUENCE [LARGE SCALE GENOMIC DNA]</scope>
    <source>
        <strain evidence="11 12">DSM 14204</strain>
    </source>
</reference>
<dbReference type="EMBL" id="JAHLDV010000036">
    <property type="protein sequence ID" value="MBU3160815.1"/>
    <property type="molecule type" value="Genomic_DNA"/>
</dbReference>
<dbReference type="PANTHER" id="PTHR30614:SF20">
    <property type="entry name" value="GLUTAMINE TRANSPORT SYSTEM PERMEASE PROTEIN GLNP"/>
    <property type="match status" value="1"/>
</dbReference>
<keyword evidence="5 9" id="KW-0812">Transmembrane</keyword>
<dbReference type="InterPro" id="IPR043429">
    <property type="entry name" value="ArtM/GltK/GlnP/TcyL/YhdX-like"/>
</dbReference>
<evidence type="ECO:0000256" key="7">
    <source>
        <dbReference type="ARBA" id="ARBA00022989"/>
    </source>
</evidence>
<evidence type="ECO:0000256" key="2">
    <source>
        <dbReference type="ARBA" id="ARBA00010072"/>
    </source>
</evidence>
<protein>
    <submittedName>
        <fullName evidence="11">Amino acid ABC transporter permease</fullName>
    </submittedName>
</protein>
<keyword evidence="3 9" id="KW-0813">Transport</keyword>
<organism evidence="11 12">
    <name type="scientific">Clostridium frigoris</name>
    <dbReference type="NCBI Taxonomy" id="205327"/>
    <lineage>
        <taxon>Bacteria</taxon>
        <taxon>Bacillati</taxon>
        <taxon>Bacillota</taxon>
        <taxon>Clostridia</taxon>
        <taxon>Eubacteriales</taxon>
        <taxon>Clostridiaceae</taxon>
        <taxon>Clostridium</taxon>
    </lineage>
</organism>
<evidence type="ECO:0000259" key="10">
    <source>
        <dbReference type="PROSITE" id="PS50928"/>
    </source>
</evidence>
<comment type="subcellular location">
    <subcellularLocation>
        <location evidence="1 9">Cell membrane</location>
        <topology evidence="1 9">Multi-pass membrane protein</topology>
    </subcellularLocation>
</comment>
<keyword evidence="7 9" id="KW-1133">Transmembrane helix</keyword>
<keyword evidence="4" id="KW-1003">Cell membrane</keyword>
<evidence type="ECO:0000256" key="6">
    <source>
        <dbReference type="ARBA" id="ARBA00022970"/>
    </source>
</evidence>
<dbReference type="InterPro" id="IPR000515">
    <property type="entry name" value="MetI-like"/>
</dbReference>
<accession>A0ABS6BW85</accession>
<dbReference type="NCBIfam" id="TIGR01726">
    <property type="entry name" value="HEQRo_perm_3TM"/>
    <property type="match status" value="1"/>
</dbReference>
<proteinExistence type="inferred from homology"/>
<dbReference type="PROSITE" id="PS50928">
    <property type="entry name" value="ABC_TM1"/>
    <property type="match status" value="1"/>
</dbReference>
<dbReference type="PANTHER" id="PTHR30614">
    <property type="entry name" value="MEMBRANE COMPONENT OF AMINO ACID ABC TRANSPORTER"/>
    <property type="match status" value="1"/>
</dbReference>
<evidence type="ECO:0000256" key="1">
    <source>
        <dbReference type="ARBA" id="ARBA00004651"/>
    </source>
</evidence>
<feature type="transmembrane region" description="Helical" evidence="9">
    <location>
        <begin position="122"/>
        <end position="141"/>
    </location>
</feature>
<gene>
    <name evidence="11" type="ORF">KPL37_13800</name>
</gene>
<name>A0ABS6BW85_9CLOT</name>
<evidence type="ECO:0000313" key="11">
    <source>
        <dbReference type="EMBL" id="MBU3160815.1"/>
    </source>
</evidence>
<feature type="transmembrane region" description="Helical" evidence="9">
    <location>
        <begin position="88"/>
        <end position="110"/>
    </location>
</feature>
<evidence type="ECO:0000313" key="12">
    <source>
        <dbReference type="Proteomes" id="UP000776252"/>
    </source>
</evidence>
<feature type="transmembrane region" description="Helical" evidence="9">
    <location>
        <begin position="20"/>
        <end position="43"/>
    </location>
</feature>
<comment type="caution">
    <text evidence="11">The sequence shown here is derived from an EMBL/GenBank/DDBJ whole genome shotgun (WGS) entry which is preliminary data.</text>
</comment>
<keyword evidence="8 9" id="KW-0472">Membrane</keyword>
<dbReference type="CDD" id="cd06261">
    <property type="entry name" value="TM_PBP2"/>
    <property type="match status" value="1"/>
</dbReference>
<keyword evidence="6" id="KW-0029">Amino-acid transport</keyword>
<evidence type="ECO:0000256" key="9">
    <source>
        <dbReference type="RuleBase" id="RU363032"/>
    </source>
</evidence>
<feature type="transmembrane region" description="Helical" evidence="9">
    <location>
        <begin position="185"/>
        <end position="205"/>
    </location>
</feature>
<dbReference type="Pfam" id="PF00528">
    <property type="entry name" value="BPD_transp_1"/>
    <property type="match status" value="1"/>
</dbReference>